<dbReference type="PANTHER" id="PTHR45913:SF21">
    <property type="entry name" value="DUF4371 DOMAIN-CONTAINING PROTEIN"/>
    <property type="match status" value="1"/>
</dbReference>
<organism evidence="2 3">
    <name type="scientific">Caerostris darwini</name>
    <dbReference type="NCBI Taxonomy" id="1538125"/>
    <lineage>
        <taxon>Eukaryota</taxon>
        <taxon>Metazoa</taxon>
        <taxon>Ecdysozoa</taxon>
        <taxon>Arthropoda</taxon>
        <taxon>Chelicerata</taxon>
        <taxon>Arachnida</taxon>
        <taxon>Araneae</taxon>
        <taxon>Araneomorphae</taxon>
        <taxon>Entelegynae</taxon>
        <taxon>Araneoidea</taxon>
        <taxon>Araneidae</taxon>
        <taxon>Caerostris</taxon>
    </lineage>
</organism>
<keyword evidence="1" id="KW-0472">Membrane</keyword>
<dbReference type="EMBL" id="BPLQ01015319">
    <property type="protein sequence ID" value="GIY87247.1"/>
    <property type="molecule type" value="Genomic_DNA"/>
</dbReference>
<evidence type="ECO:0000256" key="1">
    <source>
        <dbReference type="SAM" id="Phobius"/>
    </source>
</evidence>
<dbReference type="PANTHER" id="PTHR45913">
    <property type="entry name" value="EPM2A-INTERACTING PROTEIN 1"/>
    <property type="match status" value="1"/>
</dbReference>
<comment type="caution">
    <text evidence="2">The sequence shown here is derived from an EMBL/GenBank/DDBJ whole genome shotgun (WGS) entry which is preliminary data.</text>
</comment>
<keyword evidence="1" id="KW-1133">Transmembrane helix</keyword>
<protein>
    <submittedName>
        <fullName evidence="2">General transcription factor II-I repeat domain-containing protein 2</fullName>
    </submittedName>
</protein>
<evidence type="ECO:0000313" key="2">
    <source>
        <dbReference type="EMBL" id="GIY87247.1"/>
    </source>
</evidence>
<keyword evidence="3" id="KW-1185">Reference proteome</keyword>
<name>A0AAV4WWH4_9ARAC</name>
<accession>A0AAV4WWH4</accession>
<dbReference type="AlphaFoldDB" id="A0AAV4WWH4"/>
<sequence length="141" mass="16474">MLWEIELLKWQMTSVHNYRKYLPKFQFFSIGLDESKDIRDVAQVAVFFHDCDNNARITEELLKIIHLQETTTGEDIFDAKWGILEKCNFPLARLVSVITHCVSSMMGESKEFVSFNFSFVSFTFFFASFTFYGLVANWLAP</sequence>
<proteinExistence type="predicted"/>
<dbReference type="Proteomes" id="UP001054837">
    <property type="component" value="Unassembled WGS sequence"/>
</dbReference>
<gene>
    <name evidence="2" type="primary">X975_02521</name>
    <name evidence="2" type="ORF">CDAR_516551</name>
</gene>
<feature type="transmembrane region" description="Helical" evidence="1">
    <location>
        <begin position="113"/>
        <end position="135"/>
    </location>
</feature>
<evidence type="ECO:0000313" key="3">
    <source>
        <dbReference type="Proteomes" id="UP001054837"/>
    </source>
</evidence>
<reference evidence="2 3" key="1">
    <citation type="submission" date="2021-06" db="EMBL/GenBank/DDBJ databases">
        <title>Caerostris darwini draft genome.</title>
        <authorList>
            <person name="Kono N."/>
            <person name="Arakawa K."/>
        </authorList>
    </citation>
    <scope>NUCLEOTIDE SEQUENCE [LARGE SCALE GENOMIC DNA]</scope>
</reference>
<keyword evidence="1" id="KW-0812">Transmembrane</keyword>